<reference evidence="6" key="1">
    <citation type="submission" date="2004-06" db="EMBL/GenBank/DDBJ databases">
        <title>Haemophilus influenzae biogroup aegyptius pF1947 sequence.</title>
        <authorList>
            <person name="McGillivary G."/>
            <person name="Actis L.A."/>
        </authorList>
    </citation>
    <scope>NUCLEOTIDE SEQUENCE</scope>
    <source>
        <plasmid evidence="6">pF1947</plasmid>
    </source>
</reference>
<organism evidence="6">
    <name type="scientific">Haemophilus influenzae biotype aegyptius</name>
    <dbReference type="NCBI Taxonomy" id="725"/>
    <lineage>
        <taxon>Bacteria</taxon>
        <taxon>Pseudomonadati</taxon>
        <taxon>Pseudomonadota</taxon>
        <taxon>Gammaproteobacteria</taxon>
        <taxon>Pasteurellales</taxon>
        <taxon>Pasteurellaceae</taxon>
        <taxon>Haemophilus</taxon>
    </lineage>
</organism>
<evidence type="ECO:0000256" key="4">
    <source>
        <dbReference type="ARBA" id="ARBA00023136"/>
    </source>
</evidence>
<evidence type="ECO:0000256" key="2">
    <source>
        <dbReference type="ARBA" id="ARBA00022692"/>
    </source>
</evidence>
<keyword evidence="6" id="KW-0614">Plasmid</keyword>
<feature type="transmembrane region" description="Helical" evidence="5">
    <location>
        <begin position="197"/>
        <end position="218"/>
    </location>
</feature>
<feature type="transmembrane region" description="Helical" evidence="5">
    <location>
        <begin position="239"/>
        <end position="257"/>
    </location>
</feature>
<keyword evidence="2 5" id="KW-0812">Transmembrane</keyword>
<protein>
    <submittedName>
        <fullName evidence="6">TraD/VirB6-like protein</fullName>
    </submittedName>
</protein>
<name>Q4L0T5_HAEIF</name>
<keyword evidence="4 5" id="KW-0472">Membrane</keyword>
<geneLocation type="plasmid" evidence="6">
    <name>pF1947</name>
</geneLocation>
<evidence type="ECO:0000313" key="6">
    <source>
        <dbReference type="EMBL" id="AAV40886.1"/>
    </source>
</evidence>
<dbReference type="AlphaFoldDB" id="Q4L0T5"/>
<dbReference type="InterPro" id="IPR007688">
    <property type="entry name" value="Conjugal_tfr_TrbL/VirB6"/>
</dbReference>
<keyword evidence="3 5" id="KW-1133">Transmembrane helix</keyword>
<feature type="transmembrane region" description="Helical" evidence="5">
    <location>
        <begin position="146"/>
        <end position="166"/>
    </location>
</feature>
<feature type="transmembrane region" description="Helical" evidence="5">
    <location>
        <begin position="173"/>
        <end position="191"/>
    </location>
</feature>
<sequence length="351" mass="37818">MTDSSFIANIYTKVAKIFVENVDKYASNIAGQAKPVIIAAFLLYMLYVVYRMYSKKDALWEEFTNKIILFAIVGAFATTGEHYSNVISFVLNAGDEIAAKLSTNATGSISSVDNVYNAFQTGIDEIKMQWNDQGFWSKWTGANVDLLVALLFLYIAQFLFAVIIAVNLLIAKIMVVLLLSVGIIFISFSVFPATRNMFFSFLGLCFNYIFLNVLYSVAAKLASDYIQGTFNPSNLSTSVITSSFESLVTVAIIVLAINQIPTLVSSLTGGVGISAFTISSHSFGKIANMAGKAIGKGGRAAGKGAYAAGNYATKGGLDNVKNAASSWKNRAVNTVKDNYNSRTGRGTASSK</sequence>
<proteinExistence type="predicted"/>
<feature type="transmembrane region" description="Helical" evidence="5">
    <location>
        <begin position="65"/>
        <end position="83"/>
    </location>
</feature>
<accession>Q4L0T5</accession>
<dbReference type="EMBL" id="AY647243">
    <property type="protein sequence ID" value="AAV40886.1"/>
    <property type="molecule type" value="Genomic_DNA"/>
</dbReference>
<feature type="transmembrane region" description="Helical" evidence="5">
    <location>
        <begin position="263"/>
        <end position="283"/>
    </location>
</feature>
<dbReference type="Pfam" id="PF04610">
    <property type="entry name" value="TrbL"/>
    <property type="match status" value="1"/>
</dbReference>
<dbReference type="GO" id="GO:0030255">
    <property type="term" value="P:protein secretion by the type IV secretion system"/>
    <property type="evidence" value="ECO:0007669"/>
    <property type="project" value="InterPro"/>
</dbReference>
<feature type="transmembrane region" description="Helical" evidence="5">
    <location>
        <begin position="36"/>
        <end position="53"/>
    </location>
</feature>
<evidence type="ECO:0000256" key="5">
    <source>
        <dbReference type="SAM" id="Phobius"/>
    </source>
</evidence>
<comment type="subcellular location">
    <subcellularLocation>
        <location evidence="1">Membrane</location>
        <topology evidence="1">Multi-pass membrane protein</topology>
    </subcellularLocation>
</comment>
<dbReference type="RefSeq" id="WP_011282359.1">
    <property type="nucleotide sequence ID" value="NC_007206.1"/>
</dbReference>
<evidence type="ECO:0000256" key="3">
    <source>
        <dbReference type="ARBA" id="ARBA00022989"/>
    </source>
</evidence>
<dbReference type="GO" id="GO:0016020">
    <property type="term" value="C:membrane"/>
    <property type="evidence" value="ECO:0007669"/>
    <property type="project" value="UniProtKB-SubCell"/>
</dbReference>
<evidence type="ECO:0000256" key="1">
    <source>
        <dbReference type="ARBA" id="ARBA00004141"/>
    </source>
</evidence>